<reference evidence="1" key="1">
    <citation type="submission" date="2015-07" db="EMBL/GenBank/DDBJ databases">
        <title>MeaNS - Measles Nucleotide Surveillance Program.</title>
        <authorList>
            <person name="Tran T."/>
            <person name="Druce J."/>
        </authorList>
    </citation>
    <scope>NUCLEOTIDE SEQUENCE</scope>
    <source>
        <strain evidence="1">UCB-OBI-ISO-001</strain>
        <tissue evidence="1">Gonad</tissue>
    </source>
</reference>
<dbReference type="EMBL" id="KQ418838">
    <property type="protein sequence ID" value="KOF85681.1"/>
    <property type="molecule type" value="Genomic_DNA"/>
</dbReference>
<dbReference type="AlphaFoldDB" id="A0A0L8H8T2"/>
<name>A0A0L8H8T2_OCTBM</name>
<accession>A0A0L8H8T2</accession>
<gene>
    <name evidence="1" type="ORF">OCBIM_22019935mg</name>
</gene>
<proteinExistence type="predicted"/>
<evidence type="ECO:0000313" key="1">
    <source>
        <dbReference type="EMBL" id="KOF85681.1"/>
    </source>
</evidence>
<organism evidence="1">
    <name type="scientific">Octopus bimaculoides</name>
    <name type="common">California two-spotted octopus</name>
    <dbReference type="NCBI Taxonomy" id="37653"/>
    <lineage>
        <taxon>Eukaryota</taxon>
        <taxon>Metazoa</taxon>
        <taxon>Spiralia</taxon>
        <taxon>Lophotrochozoa</taxon>
        <taxon>Mollusca</taxon>
        <taxon>Cephalopoda</taxon>
        <taxon>Coleoidea</taxon>
        <taxon>Octopodiformes</taxon>
        <taxon>Octopoda</taxon>
        <taxon>Incirrata</taxon>
        <taxon>Octopodidae</taxon>
        <taxon>Octopus</taxon>
    </lineage>
</organism>
<protein>
    <submittedName>
        <fullName evidence="1">Uncharacterized protein</fullName>
    </submittedName>
</protein>
<sequence>MSCFPCKSKCRHLFFSISLFMFRFHHNINFNSINFTLYSTFFQTYPFNCLPFTSLSTCPHFFFVNTRISAPL</sequence>